<evidence type="ECO:0000313" key="2">
    <source>
        <dbReference type="Proteomes" id="UP000612349"/>
    </source>
</evidence>
<protein>
    <submittedName>
        <fullName evidence="1">Uncharacterized protein</fullName>
    </submittedName>
</protein>
<reference evidence="1" key="2">
    <citation type="submission" date="2020-09" db="EMBL/GenBank/DDBJ databases">
        <authorList>
            <person name="Sun Q."/>
            <person name="Zhou Y."/>
        </authorList>
    </citation>
    <scope>NUCLEOTIDE SEQUENCE</scope>
    <source>
        <strain evidence="1">CGMCC 1.15360</strain>
    </source>
</reference>
<gene>
    <name evidence="1" type="ORF">GCM10010990_33550</name>
</gene>
<name>A0A916Z8B9_9SPHN</name>
<keyword evidence="2" id="KW-1185">Reference proteome</keyword>
<dbReference type="Proteomes" id="UP000612349">
    <property type="component" value="Unassembled WGS sequence"/>
</dbReference>
<evidence type="ECO:0000313" key="1">
    <source>
        <dbReference type="EMBL" id="GGD80920.1"/>
    </source>
</evidence>
<sequence>MIHPTCLEVLATVQSAFTREIVPRLTDVDGRSTAATIEHLLRHIALRIEHEGQILTTDIARLTGLLAKAVAWRDANGTGAASLRAVLEAEARASGSYRNLGRAAERNRKVS</sequence>
<dbReference type="EMBL" id="BMIP01000009">
    <property type="protein sequence ID" value="GGD80920.1"/>
    <property type="molecule type" value="Genomic_DNA"/>
</dbReference>
<proteinExistence type="predicted"/>
<organism evidence="1 2">
    <name type="scientific">Croceicoccus mobilis</name>
    <dbReference type="NCBI Taxonomy" id="1703339"/>
    <lineage>
        <taxon>Bacteria</taxon>
        <taxon>Pseudomonadati</taxon>
        <taxon>Pseudomonadota</taxon>
        <taxon>Alphaproteobacteria</taxon>
        <taxon>Sphingomonadales</taxon>
        <taxon>Erythrobacteraceae</taxon>
        <taxon>Croceicoccus</taxon>
    </lineage>
</organism>
<dbReference type="OrthoDB" id="7468837at2"/>
<reference evidence="1" key="1">
    <citation type="journal article" date="2014" name="Int. J. Syst. Evol. Microbiol.">
        <title>Complete genome sequence of Corynebacterium casei LMG S-19264T (=DSM 44701T), isolated from a smear-ripened cheese.</title>
        <authorList>
            <consortium name="US DOE Joint Genome Institute (JGI-PGF)"/>
            <person name="Walter F."/>
            <person name="Albersmeier A."/>
            <person name="Kalinowski J."/>
            <person name="Ruckert C."/>
        </authorList>
    </citation>
    <scope>NUCLEOTIDE SEQUENCE</scope>
    <source>
        <strain evidence="1">CGMCC 1.15360</strain>
    </source>
</reference>
<dbReference type="RefSeq" id="WP_066770601.1">
    <property type="nucleotide sequence ID" value="NZ_BMIP01000009.1"/>
</dbReference>
<comment type="caution">
    <text evidence="1">The sequence shown here is derived from an EMBL/GenBank/DDBJ whole genome shotgun (WGS) entry which is preliminary data.</text>
</comment>
<dbReference type="AlphaFoldDB" id="A0A916Z8B9"/>
<accession>A0A916Z8B9</accession>